<dbReference type="EMBL" id="SNRW01019843">
    <property type="protein sequence ID" value="KAA6366001.1"/>
    <property type="molecule type" value="Genomic_DNA"/>
</dbReference>
<reference evidence="3 4" key="1">
    <citation type="submission" date="2019-03" db="EMBL/GenBank/DDBJ databases">
        <title>Single cell metagenomics reveals metabolic interactions within the superorganism composed of flagellate Streblomastix strix and complex community of Bacteroidetes bacteria on its surface.</title>
        <authorList>
            <person name="Treitli S.C."/>
            <person name="Kolisko M."/>
            <person name="Husnik F."/>
            <person name="Keeling P."/>
            <person name="Hampl V."/>
        </authorList>
    </citation>
    <scope>NUCLEOTIDE SEQUENCE [LARGE SCALE GENOMIC DNA]</scope>
    <source>
        <strain evidence="3">ST1C</strain>
    </source>
</reference>
<gene>
    <name evidence="3" type="ORF">EZS28_038472</name>
</gene>
<protein>
    <submittedName>
        <fullName evidence="3">Uncharacterized protein</fullName>
    </submittedName>
</protein>
<organism evidence="3 4">
    <name type="scientific">Streblomastix strix</name>
    <dbReference type="NCBI Taxonomy" id="222440"/>
    <lineage>
        <taxon>Eukaryota</taxon>
        <taxon>Metamonada</taxon>
        <taxon>Preaxostyla</taxon>
        <taxon>Oxymonadida</taxon>
        <taxon>Streblomastigidae</taxon>
        <taxon>Streblomastix</taxon>
    </lineage>
</organism>
<dbReference type="Proteomes" id="UP000324800">
    <property type="component" value="Unassembled WGS sequence"/>
</dbReference>
<feature type="compositionally biased region" description="Acidic residues" evidence="2">
    <location>
        <begin position="88"/>
        <end position="104"/>
    </location>
</feature>
<evidence type="ECO:0000256" key="2">
    <source>
        <dbReference type="SAM" id="MobiDB-lite"/>
    </source>
</evidence>
<feature type="coiled-coil region" evidence="1">
    <location>
        <begin position="131"/>
        <end position="167"/>
    </location>
</feature>
<evidence type="ECO:0000256" key="1">
    <source>
        <dbReference type="SAM" id="Coils"/>
    </source>
</evidence>
<evidence type="ECO:0000313" key="4">
    <source>
        <dbReference type="Proteomes" id="UP000324800"/>
    </source>
</evidence>
<keyword evidence="1" id="KW-0175">Coiled coil</keyword>
<name>A0A5J4U7X1_9EUKA</name>
<feature type="region of interest" description="Disordered" evidence="2">
    <location>
        <begin position="56"/>
        <end position="112"/>
    </location>
</feature>
<feature type="compositionally biased region" description="Acidic residues" evidence="2">
    <location>
        <begin position="56"/>
        <end position="71"/>
    </location>
</feature>
<dbReference type="AlphaFoldDB" id="A0A5J4U7X1"/>
<proteinExistence type="predicted"/>
<accession>A0A5J4U7X1</accession>
<evidence type="ECO:0000313" key="3">
    <source>
        <dbReference type="EMBL" id="KAA6366001.1"/>
    </source>
</evidence>
<comment type="caution">
    <text evidence="3">The sequence shown here is derived from an EMBL/GenBank/DDBJ whole genome shotgun (WGS) entry which is preliminary data.</text>
</comment>
<sequence>MTATLQNLQAVVRSLRDGDLVNAKKNIDLVLKTEPSNAAAKELKIRLESIIKKEGNDDEYEYEYEDGEGESGEQSTTAQDSVDRTEKEEDDKNEEDDVEYEYYDPEPPKLDFSLQHPALRVSGAPPSLPTKDALERLNKALYEDIIRAKAQLEKQQTSQQMKDTTSKKKK</sequence>